<comment type="caution">
    <text evidence="1">The sequence shown here is derived from an EMBL/GenBank/DDBJ whole genome shotgun (WGS) entry which is preliminary data.</text>
</comment>
<organism evidence="1 2">
    <name type="scientific">Rhododendron molle</name>
    <name type="common">Chinese azalea</name>
    <name type="synonym">Azalea mollis</name>
    <dbReference type="NCBI Taxonomy" id="49168"/>
    <lineage>
        <taxon>Eukaryota</taxon>
        <taxon>Viridiplantae</taxon>
        <taxon>Streptophyta</taxon>
        <taxon>Embryophyta</taxon>
        <taxon>Tracheophyta</taxon>
        <taxon>Spermatophyta</taxon>
        <taxon>Magnoliopsida</taxon>
        <taxon>eudicotyledons</taxon>
        <taxon>Gunneridae</taxon>
        <taxon>Pentapetalae</taxon>
        <taxon>asterids</taxon>
        <taxon>Ericales</taxon>
        <taxon>Ericaceae</taxon>
        <taxon>Ericoideae</taxon>
        <taxon>Rhodoreae</taxon>
        <taxon>Rhododendron</taxon>
    </lineage>
</organism>
<sequence length="138" mass="14783">MAKFLILCIVLAELISIFMGKTNGSESSDLIAPAVFGPRDIPVPSPAPSYRGNNSGIGNVAGNRRVTRHHSSANSAAGGDVILGGFATALVGAILSYIRITRRNQHATTEKKSLLVVGLLPTRNNRFTVVKLRFQRNQ</sequence>
<reference evidence="1" key="1">
    <citation type="submission" date="2022-02" db="EMBL/GenBank/DDBJ databases">
        <title>Plant Genome Project.</title>
        <authorList>
            <person name="Zhang R.-G."/>
        </authorList>
    </citation>
    <scope>NUCLEOTIDE SEQUENCE</scope>
    <source>
        <strain evidence="1">AT1</strain>
    </source>
</reference>
<evidence type="ECO:0000313" key="1">
    <source>
        <dbReference type="EMBL" id="KAI8525247.1"/>
    </source>
</evidence>
<dbReference type="Proteomes" id="UP001062846">
    <property type="component" value="Chromosome 13"/>
</dbReference>
<evidence type="ECO:0000313" key="2">
    <source>
        <dbReference type="Proteomes" id="UP001062846"/>
    </source>
</evidence>
<dbReference type="EMBL" id="CM046400">
    <property type="protein sequence ID" value="KAI8525247.1"/>
    <property type="molecule type" value="Genomic_DNA"/>
</dbReference>
<proteinExistence type="predicted"/>
<keyword evidence="2" id="KW-1185">Reference proteome</keyword>
<protein>
    <submittedName>
        <fullName evidence="1">Uncharacterized protein</fullName>
    </submittedName>
</protein>
<gene>
    <name evidence="1" type="ORF">RHMOL_Rhmol13G0215400</name>
</gene>
<name>A0ACC0L9L5_RHOML</name>
<accession>A0ACC0L9L5</accession>